<sequence>MGSLPTTSPNFVEANSGMKNGDMRTSFHRQDSEATLHLRTEQTNRRFWDEDENNWEIRLTRNIPLTIDVKSAVGNLDLDLSELKVTELQMEIDAGNYIVNMPSSAGTTRAYINADIANIEVTIPEGVAAKLKVDTDLSAFEVDESRFPKKGDYYISPDFESAENRVELEIDCDIGRV</sequence>
<gene>
    <name evidence="2" type="ORF">S12H4_39284</name>
</gene>
<feature type="compositionally biased region" description="Polar residues" evidence="1">
    <location>
        <begin position="1"/>
        <end position="10"/>
    </location>
</feature>
<feature type="non-terminal residue" evidence="2">
    <location>
        <position position="177"/>
    </location>
</feature>
<proteinExistence type="predicted"/>
<evidence type="ECO:0008006" key="3">
    <source>
        <dbReference type="Google" id="ProtNLM"/>
    </source>
</evidence>
<evidence type="ECO:0000256" key="1">
    <source>
        <dbReference type="SAM" id="MobiDB-lite"/>
    </source>
</evidence>
<comment type="caution">
    <text evidence="2">The sequence shown here is derived from an EMBL/GenBank/DDBJ whole genome shotgun (WGS) entry which is preliminary data.</text>
</comment>
<name>X1UGN0_9ZZZZ</name>
<evidence type="ECO:0000313" key="2">
    <source>
        <dbReference type="EMBL" id="GAI99015.1"/>
    </source>
</evidence>
<dbReference type="AlphaFoldDB" id="X1UGN0"/>
<reference evidence="2" key="1">
    <citation type="journal article" date="2014" name="Front. Microbiol.">
        <title>High frequency of phylogenetically diverse reductive dehalogenase-homologous genes in deep subseafloor sedimentary metagenomes.</title>
        <authorList>
            <person name="Kawai M."/>
            <person name="Futagami T."/>
            <person name="Toyoda A."/>
            <person name="Takaki Y."/>
            <person name="Nishi S."/>
            <person name="Hori S."/>
            <person name="Arai W."/>
            <person name="Tsubouchi T."/>
            <person name="Morono Y."/>
            <person name="Uchiyama I."/>
            <person name="Ito T."/>
            <person name="Fujiyama A."/>
            <person name="Inagaki F."/>
            <person name="Takami H."/>
        </authorList>
    </citation>
    <scope>NUCLEOTIDE SEQUENCE</scope>
    <source>
        <strain evidence="2">Expedition CK06-06</strain>
    </source>
</reference>
<organism evidence="2">
    <name type="scientific">marine sediment metagenome</name>
    <dbReference type="NCBI Taxonomy" id="412755"/>
    <lineage>
        <taxon>unclassified sequences</taxon>
        <taxon>metagenomes</taxon>
        <taxon>ecological metagenomes</taxon>
    </lineage>
</organism>
<feature type="region of interest" description="Disordered" evidence="1">
    <location>
        <begin position="1"/>
        <end position="20"/>
    </location>
</feature>
<protein>
    <recommendedName>
        <fullName evidence="3">DUF2154 domain-containing protein</fullName>
    </recommendedName>
</protein>
<dbReference type="EMBL" id="BARW01023724">
    <property type="protein sequence ID" value="GAI99015.1"/>
    <property type="molecule type" value="Genomic_DNA"/>
</dbReference>
<accession>X1UGN0</accession>